<dbReference type="InParanoid" id="A0A3Q7FPB1"/>
<proteinExistence type="predicted"/>
<dbReference type="Gramene" id="Solyc03g095802.1.1">
    <property type="protein sequence ID" value="Solyc03g095802.1.1"/>
    <property type="gene ID" value="Solyc03g095802.1"/>
</dbReference>
<evidence type="ECO:0000313" key="1">
    <source>
        <dbReference type="EnsemblPlants" id="Solyc03g095802.1.1"/>
    </source>
</evidence>
<organism evidence="1">
    <name type="scientific">Solanum lycopersicum</name>
    <name type="common">Tomato</name>
    <name type="synonym">Lycopersicon esculentum</name>
    <dbReference type="NCBI Taxonomy" id="4081"/>
    <lineage>
        <taxon>Eukaryota</taxon>
        <taxon>Viridiplantae</taxon>
        <taxon>Streptophyta</taxon>
        <taxon>Embryophyta</taxon>
        <taxon>Tracheophyta</taxon>
        <taxon>Spermatophyta</taxon>
        <taxon>Magnoliopsida</taxon>
        <taxon>eudicotyledons</taxon>
        <taxon>Gunneridae</taxon>
        <taxon>Pentapetalae</taxon>
        <taxon>asterids</taxon>
        <taxon>lamiids</taxon>
        <taxon>Solanales</taxon>
        <taxon>Solanaceae</taxon>
        <taxon>Solanoideae</taxon>
        <taxon>Solaneae</taxon>
        <taxon>Solanum</taxon>
        <taxon>Solanum subgen. Lycopersicon</taxon>
    </lineage>
</organism>
<reference evidence="1" key="1">
    <citation type="journal article" date="2012" name="Nature">
        <title>The tomato genome sequence provides insights into fleshy fruit evolution.</title>
        <authorList>
            <consortium name="Tomato Genome Consortium"/>
        </authorList>
    </citation>
    <scope>NUCLEOTIDE SEQUENCE [LARGE SCALE GENOMIC DNA]</scope>
    <source>
        <strain evidence="1">cv. Heinz 1706</strain>
    </source>
</reference>
<evidence type="ECO:0008006" key="3">
    <source>
        <dbReference type="Google" id="ProtNLM"/>
    </source>
</evidence>
<dbReference type="OMA" id="AYGHTER"/>
<sequence>MTKNKRSCQYPISNVVIYTTSTITEPDTYLDIVKVPLWIDTMKEEIIDLEDNKTWKVFPLPQGQKFIGCRWVYKVQYKAYGHTERYKESLAAKTYILPKDFFTPSKNDDC</sequence>
<dbReference type="Proteomes" id="UP000004994">
    <property type="component" value="Chromosome 3"/>
</dbReference>
<name>A0A3Q7FPB1_SOLLC</name>
<protein>
    <recommendedName>
        <fullName evidence="3">Reverse transcriptase Ty1/copia-type domain-containing protein</fullName>
    </recommendedName>
</protein>
<dbReference type="AlphaFoldDB" id="A0A3Q7FPB1"/>
<accession>A0A3Q7FPB1</accession>
<reference evidence="1" key="2">
    <citation type="submission" date="2019-01" db="UniProtKB">
        <authorList>
            <consortium name="EnsemblPlants"/>
        </authorList>
    </citation>
    <scope>IDENTIFICATION</scope>
    <source>
        <strain evidence="1">cv. Heinz 1706</strain>
    </source>
</reference>
<keyword evidence="2" id="KW-1185">Reference proteome</keyword>
<evidence type="ECO:0000313" key="2">
    <source>
        <dbReference type="Proteomes" id="UP000004994"/>
    </source>
</evidence>
<dbReference type="EnsemblPlants" id="Solyc03g095802.1.1">
    <property type="protein sequence ID" value="Solyc03g095802.1.1"/>
    <property type="gene ID" value="Solyc03g095802.1"/>
</dbReference>
<dbReference type="STRING" id="4081.A0A3Q7FPB1"/>